<dbReference type="Pfam" id="PF07963">
    <property type="entry name" value="N_methyl"/>
    <property type="match status" value="1"/>
</dbReference>
<feature type="transmembrane region" description="Helical" evidence="1">
    <location>
        <begin position="6"/>
        <end position="29"/>
    </location>
</feature>
<accession>E4Q7C3</accession>
<dbReference type="HOGENOM" id="CLU_1881885_0_0_9"/>
<dbReference type="Proteomes" id="UP000006890">
    <property type="component" value="Chromosome"/>
</dbReference>
<evidence type="ECO:0000313" key="2">
    <source>
        <dbReference type="EMBL" id="ADQ06636.1"/>
    </source>
</evidence>
<keyword evidence="1" id="KW-0472">Membrane</keyword>
<dbReference type="STRING" id="632292.Calhy_0907"/>
<dbReference type="AlphaFoldDB" id="E4Q7C3"/>
<evidence type="ECO:0008006" key="4">
    <source>
        <dbReference type="Google" id="ProtNLM"/>
    </source>
</evidence>
<dbReference type="EMBL" id="CP002219">
    <property type="protein sequence ID" value="ADQ06636.1"/>
    <property type="molecule type" value="Genomic_DNA"/>
</dbReference>
<name>E4Q7C3_CALH1</name>
<protein>
    <recommendedName>
        <fullName evidence="4">Prepilin-type N-terminal cleavage/methylation domain-containing protein</fullName>
    </recommendedName>
</protein>
<sequence>MKQSGFTLIEVIVVVAIIYILLIPIGNLLQQILNANIKTEKNFELAKVLNKTIEEVVHFLKDINPSFVGQNSVNVKDNNGNVVYRIIYEVSNYDNFEVTQDVYNYREELKKVDLEILDKNNNNIKSLTYFIRVNQ</sequence>
<keyword evidence="1" id="KW-1133">Transmembrane helix</keyword>
<dbReference type="NCBIfam" id="TIGR02532">
    <property type="entry name" value="IV_pilin_GFxxxE"/>
    <property type="match status" value="1"/>
</dbReference>
<dbReference type="KEGG" id="chd:Calhy_0907"/>
<dbReference type="InterPro" id="IPR012902">
    <property type="entry name" value="N_methyl_site"/>
</dbReference>
<dbReference type="RefSeq" id="WP_013402831.1">
    <property type="nucleotide sequence ID" value="NC_014652.1"/>
</dbReference>
<reference evidence="2 3" key="2">
    <citation type="journal article" date="2011" name="J. Bacteriol.">
        <title>Complete genome sequences for the anaerobic, extremely thermophilic plant biomass-degrading bacteria Caldicellulosiruptor hydrothermalis, Caldicellulosiruptor kristjanssonii, Caldicellulosiruptor kronotskyensis, Caldicellulosiruptor owensenis, and Caldicellulosiruptor lactoaceticus.</title>
        <authorList>
            <person name="Blumer-Schuette S.E."/>
            <person name="Ozdemir I."/>
            <person name="Mistry D."/>
            <person name="Lucas S."/>
            <person name="Lapidus A."/>
            <person name="Cheng J.F."/>
            <person name="Goodwin L.A."/>
            <person name="Pitluck S."/>
            <person name="Land M.L."/>
            <person name="Hauser L.J."/>
            <person name="Woyke T."/>
            <person name="Mikhailova N."/>
            <person name="Pati A."/>
            <person name="Kyrpides N.C."/>
            <person name="Ivanova N."/>
            <person name="Detter J.C."/>
            <person name="Walston-Davenport K."/>
            <person name="Han S."/>
            <person name="Adams M.W."/>
            <person name="Kelly R.M."/>
        </authorList>
    </citation>
    <scope>NUCLEOTIDE SEQUENCE [LARGE SCALE GENOMIC DNA]</scope>
    <source>
        <strain evidence="3">DSM 18901 / VKM B-2411 / 108</strain>
    </source>
</reference>
<gene>
    <name evidence="2" type="ordered locus">Calhy_0907</name>
</gene>
<proteinExistence type="predicted"/>
<evidence type="ECO:0000313" key="3">
    <source>
        <dbReference type="Proteomes" id="UP000006890"/>
    </source>
</evidence>
<evidence type="ECO:0000256" key="1">
    <source>
        <dbReference type="SAM" id="Phobius"/>
    </source>
</evidence>
<keyword evidence="1" id="KW-0812">Transmembrane</keyword>
<organism evidence="2 3">
    <name type="scientific">Caldicellulosiruptor hydrothermalis (strain DSM 18901 / VKM B-2411 / 108)</name>
    <dbReference type="NCBI Taxonomy" id="632292"/>
    <lineage>
        <taxon>Bacteria</taxon>
        <taxon>Bacillati</taxon>
        <taxon>Bacillota</taxon>
        <taxon>Bacillota incertae sedis</taxon>
        <taxon>Caldicellulosiruptorales</taxon>
        <taxon>Caldicellulosiruptoraceae</taxon>
        <taxon>Caldicellulosiruptor</taxon>
    </lineage>
</organism>
<reference key="1">
    <citation type="submission" date="2010-09" db="EMBL/GenBank/DDBJ databases">
        <title>Complete sequence of Caldicellulosiruptor hydrothermalis 108.</title>
        <authorList>
            <consortium name="US DOE Joint Genome Institute"/>
            <person name="Lucas S."/>
            <person name="Copeland A."/>
            <person name="Lapidus A."/>
            <person name="Cheng J.-F."/>
            <person name="Bruce D."/>
            <person name="Goodwin L."/>
            <person name="Pitluck S."/>
            <person name="Davenport K."/>
            <person name="Detter J.C."/>
            <person name="Han C."/>
            <person name="Tapia R."/>
            <person name="Land M."/>
            <person name="Hauser L."/>
            <person name="Chang Y.-J."/>
            <person name="Jeffries C."/>
            <person name="Kyrpides N."/>
            <person name="Ivanova N."/>
            <person name="Mikhailova N."/>
            <person name="Blumer-Schuette S.E."/>
            <person name="Kelly R.M."/>
            <person name="Woyke T."/>
        </authorList>
    </citation>
    <scope>NUCLEOTIDE SEQUENCE</scope>
    <source>
        <strain>108</strain>
    </source>
</reference>
<keyword evidence="3" id="KW-1185">Reference proteome</keyword>